<dbReference type="AlphaFoldDB" id="A0AAE0RBL0"/>
<keyword evidence="1" id="KW-0732">Signal</keyword>
<evidence type="ECO:0000313" key="3">
    <source>
        <dbReference type="EMBL" id="KAK3548203.1"/>
    </source>
</evidence>
<name>A0AAE0RBL0_9TELE</name>
<dbReference type="PANTHER" id="PTHR45784">
    <property type="entry name" value="C-TYPE LECTIN DOMAIN FAMILY 20 MEMBER A-RELATED"/>
    <property type="match status" value="1"/>
</dbReference>
<feature type="chain" id="PRO_5041963134" description="C-type lectin domain-containing protein" evidence="1">
    <location>
        <begin position="20"/>
        <end position="180"/>
    </location>
</feature>
<dbReference type="Gene3D" id="3.10.100.10">
    <property type="entry name" value="Mannose-Binding Protein A, subunit A"/>
    <property type="match status" value="2"/>
</dbReference>
<proteinExistence type="predicted"/>
<evidence type="ECO:0000256" key="1">
    <source>
        <dbReference type="SAM" id="SignalP"/>
    </source>
</evidence>
<dbReference type="InterPro" id="IPR016187">
    <property type="entry name" value="CTDL_fold"/>
</dbReference>
<evidence type="ECO:0000259" key="2">
    <source>
        <dbReference type="PROSITE" id="PS50041"/>
    </source>
</evidence>
<accession>A0AAE0RBL0</accession>
<dbReference type="EMBL" id="JAUCMX010000004">
    <property type="protein sequence ID" value="KAK3548203.1"/>
    <property type="molecule type" value="Genomic_DNA"/>
</dbReference>
<dbReference type="PANTHER" id="PTHR45784:SF8">
    <property type="entry name" value="C-TYPE MANNOSE RECEPTOR 2-RELATED"/>
    <property type="match status" value="1"/>
</dbReference>
<comment type="caution">
    <text evidence="3">The sequence shown here is derived from an EMBL/GenBank/DDBJ whole genome shotgun (WGS) entry which is preliminary data.</text>
</comment>
<dbReference type="PROSITE" id="PS50041">
    <property type="entry name" value="C_TYPE_LECTIN_2"/>
    <property type="match status" value="1"/>
</dbReference>
<gene>
    <name evidence="3" type="ORF">QTP70_005176</name>
</gene>
<dbReference type="Pfam" id="PF00059">
    <property type="entry name" value="Lectin_C"/>
    <property type="match status" value="1"/>
</dbReference>
<feature type="domain" description="C-type lectin" evidence="2">
    <location>
        <begin position="24"/>
        <end position="130"/>
    </location>
</feature>
<reference evidence="3" key="1">
    <citation type="submission" date="2023-06" db="EMBL/GenBank/DDBJ databases">
        <title>Male Hemibagrus guttatus genome.</title>
        <authorList>
            <person name="Bian C."/>
        </authorList>
    </citation>
    <scope>NUCLEOTIDE SEQUENCE</scope>
    <source>
        <strain evidence="3">Male_cb2023</strain>
        <tissue evidence="3">Muscle</tissue>
    </source>
</reference>
<evidence type="ECO:0000313" key="4">
    <source>
        <dbReference type="Proteomes" id="UP001274896"/>
    </source>
</evidence>
<dbReference type="InterPro" id="IPR016186">
    <property type="entry name" value="C-type_lectin-like/link_sf"/>
</dbReference>
<protein>
    <recommendedName>
        <fullName evidence="2">C-type lectin domain-containing protein</fullName>
    </recommendedName>
</protein>
<feature type="signal peptide" evidence="1">
    <location>
        <begin position="1"/>
        <end position="19"/>
    </location>
</feature>
<dbReference type="Proteomes" id="UP001274896">
    <property type="component" value="Unassembled WGS sequence"/>
</dbReference>
<dbReference type="SMART" id="SM00034">
    <property type="entry name" value="CLECT"/>
    <property type="match status" value="1"/>
</dbReference>
<dbReference type="SUPFAM" id="SSF56436">
    <property type="entry name" value="C-type lectin-like"/>
    <property type="match status" value="2"/>
</dbReference>
<keyword evidence="4" id="KW-1185">Reference proteome</keyword>
<organism evidence="3 4">
    <name type="scientific">Hemibagrus guttatus</name>
    <dbReference type="NCBI Taxonomy" id="175788"/>
    <lineage>
        <taxon>Eukaryota</taxon>
        <taxon>Metazoa</taxon>
        <taxon>Chordata</taxon>
        <taxon>Craniata</taxon>
        <taxon>Vertebrata</taxon>
        <taxon>Euteleostomi</taxon>
        <taxon>Actinopterygii</taxon>
        <taxon>Neopterygii</taxon>
        <taxon>Teleostei</taxon>
        <taxon>Ostariophysi</taxon>
        <taxon>Siluriformes</taxon>
        <taxon>Bagridae</taxon>
        <taxon>Hemibagrus</taxon>
    </lineage>
</organism>
<sequence>MKSLFFIFLMVVGCGVAVGLTREYIFFNYDYSWYSAQSHCRQHYRDLATVTSNDENERLLQSGFGFYSSWIGLYMSSSGTWTWADGDPSLFQKWNEGSLYFQYNNYCAYTYYNGLWLDGYCENGKSFYCYRFLILVKENKTWEEAQEFCRTNYTGLASVTSKTSLRQLNLEAVGTETESV</sequence>
<dbReference type="InterPro" id="IPR001304">
    <property type="entry name" value="C-type_lectin-like"/>
</dbReference>